<keyword evidence="1" id="KW-0808">Transferase</keyword>
<comment type="caution">
    <text evidence="2">The sequence shown here is derived from an EMBL/GenBank/DDBJ whole genome shotgun (WGS) entry which is preliminary data.</text>
</comment>
<evidence type="ECO:0000256" key="1">
    <source>
        <dbReference type="PIRNR" id="PIRNR006221"/>
    </source>
</evidence>
<dbReference type="GO" id="GO:0016301">
    <property type="term" value="F:kinase activity"/>
    <property type="evidence" value="ECO:0007669"/>
    <property type="project" value="UniProtKB-UniRule"/>
</dbReference>
<dbReference type="Pfam" id="PF03881">
    <property type="entry name" value="Fructosamin_kin"/>
    <property type="match status" value="1"/>
</dbReference>
<sequence length="287" mass="33337">MKELISKALSNARDYSEIRDFHSVSGGSINQSYFVKSEENQYFLKYHPNPPQNFFEIEKQGLELIRKTKTIRVPEIHAYSDHQEEAYLLLEWIDGESNSQTGALLGQQIAKLHENLGEGHGYSSQTFIGTLPQKNKLFNSWKNYYCDYRLKSQLELGIEKGRIQGKRLKNLNKLMNRVDEFIPNNIKPSYLHGDLWGGNWLAGQKGYPYVIDPSFLFGDRHFDVAFTELFGGFPSTFYEAYQEVSPLEHYYEDVKELYQLFYLLVHLNIFGESYGGSVDRVLDYYVG</sequence>
<dbReference type="InterPro" id="IPR016477">
    <property type="entry name" value="Fructo-/Ketosamine-3-kinase"/>
</dbReference>
<accession>A0A4Y8IVH8</accession>
<dbReference type="SUPFAM" id="SSF56112">
    <property type="entry name" value="Protein kinase-like (PK-like)"/>
    <property type="match status" value="1"/>
</dbReference>
<dbReference type="AlphaFoldDB" id="A0A4Y8IVH8"/>
<dbReference type="RefSeq" id="WP_134338418.1">
    <property type="nucleotide sequence ID" value="NZ_SOPW01000001.1"/>
</dbReference>
<dbReference type="InterPro" id="IPR011009">
    <property type="entry name" value="Kinase-like_dom_sf"/>
</dbReference>
<protein>
    <submittedName>
        <fullName evidence="2">Fructosamine kinase</fullName>
    </submittedName>
</protein>
<evidence type="ECO:0000313" key="2">
    <source>
        <dbReference type="EMBL" id="TFB24957.1"/>
    </source>
</evidence>
<dbReference type="EMBL" id="SOPW01000001">
    <property type="protein sequence ID" value="TFB24957.1"/>
    <property type="molecule type" value="Genomic_DNA"/>
</dbReference>
<organism evidence="2 3">
    <name type="scientific">Filobacillus milosensis</name>
    <dbReference type="NCBI Taxonomy" id="94137"/>
    <lineage>
        <taxon>Bacteria</taxon>
        <taxon>Bacillati</taxon>
        <taxon>Bacillota</taxon>
        <taxon>Bacilli</taxon>
        <taxon>Bacillales</taxon>
        <taxon>Bacillaceae</taxon>
        <taxon>Filobacillus</taxon>
    </lineage>
</organism>
<proteinExistence type="inferred from homology"/>
<name>A0A4Y8IVH8_9BACI</name>
<dbReference type="Gene3D" id="3.30.200.20">
    <property type="entry name" value="Phosphorylase Kinase, domain 1"/>
    <property type="match status" value="1"/>
</dbReference>
<gene>
    <name evidence="2" type="ORF">E3U55_00775</name>
</gene>
<reference evidence="2 3" key="1">
    <citation type="submission" date="2019-03" db="EMBL/GenBank/DDBJ databases">
        <authorList>
            <person name="He R.-H."/>
        </authorList>
    </citation>
    <scope>NUCLEOTIDE SEQUENCE [LARGE SCALE GENOMIC DNA]</scope>
    <source>
        <strain evidence="3">SH 714</strain>
    </source>
</reference>
<evidence type="ECO:0000313" key="3">
    <source>
        <dbReference type="Proteomes" id="UP000297975"/>
    </source>
</evidence>
<dbReference type="PANTHER" id="PTHR12149:SF8">
    <property type="entry name" value="PROTEIN-RIBULOSAMINE 3-KINASE"/>
    <property type="match status" value="1"/>
</dbReference>
<dbReference type="Proteomes" id="UP000297975">
    <property type="component" value="Unassembled WGS sequence"/>
</dbReference>
<keyword evidence="3" id="KW-1185">Reference proteome</keyword>
<dbReference type="Gene3D" id="3.90.1200.10">
    <property type="match status" value="1"/>
</dbReference>
<dbReference type="OrthoDB" id="5291879at2"/>
<dbReference type="PIRSF" id="PIRSF006221">
    <property type="entry name" value="Ketosamine-3-kinase"/>
    <property type="match status" value="1"/>
</dbReference>
<dbReference type="PANTHER" id="PTHR12149">
    <property type="entry name" value="FRUCTOSAMINE 3 KINASE-RELATED PROTEIN"/>
    <property type="match status" value="1"/>
</dbReference>
<comment type="similarity">
    <text evidence="1">Belongs to the fructosamine kinase family.</text>
</comment>
<keyword evidence="1 2" id="KW-0418">Kinase</keyword>